<dbReference type="GO" id="GO:0000139">
    <property type="term" value="C:Golgi membrane"/>
    <property type="evidence" value="ECO:0007669"/>
    <property type="project" value="UniProtKB-SubCell"/>
</dbReference>
<dbReference type="PROSITE" id="PS00914">
    <property type="entry name" value="SYNTAXIN"/>
    <property type="match status" value="1"/>
</dbReference>
<dbReference type="InterPro" id="IPR006012">
    <property type="entry name" value="Syntaxin/epimorphin_CS"/>
</dbReference>
<name>B0WVZ9_CULQU</name>
<comment type="similarity">
    <text evidence="2">Belongs to the syntaxin family.</text>
</comment>
<evidence type="ECO:0000256" key="4">
    <source>
        <dbReference type="ARBA" id="ARBA00022692"/>
    </source>
</evidence>
<evidence type="ECO:0000256" key="7">
    <source>
        <dbReference type="ARBA" id="ARBA00023034"/>
    </source>
</evidence>
<keyword evidence="7" id="KW-0333">Golgi apparatus</keyword>
<dbReference type="EMBL" id="DS232135">
    <property type="protein sequence ID" value="EDS35831.1"/>
    <property type="molecule type" value="Genomic_DNA"/>
</dbReference>
<dbReference type="SMART" id="SM00397">
    <property type="entry name" value="t_SNARE"/>
    <property type="match status" value="1"/>
</dbReference>
<evidence type="ECO:0000259" key="10">
    <source>
        <dbReference type="PROSITE" id="PS50192"/>
    </source>
</evidence>
<dbReference type="AlphaFoldDB" id="B0WVZ9"/>
<keyword evidence="9" id="KW-0472">Membrane</keyword>
<dbReference type="InterPro" id="IPR045242">
    <property type="entry name" value="Syntaxin"/>
</dbReference>
<keyword evidence="13" id="KW-1185">Reference proteome</keyword>
<keyword evidence="8" id="KW-0175">Coiled coil</keyword>
<reference evidence="12" key="2">
    <citation type="submission" date="2021-02" db="UniProtKB">
        <authorList>
            <consortium name="EnsemblMetazoa"/>
        </authorList>
    </citation>
    <scope>IDENTIFICATION</scope>
    <source>
        <strain evidence="12">JHB</strain>
    </source>
</reference>
<dbReference type="SUPFAM" id="SSF47661">
    <property type="entry name" value="t-snare proteins"/>
    <property type="match status" value="1"/>
</dbReference>
<keyword evidence="6" id="KW-1133">Transmembrane helix</keyword>
<evidence type="ECO:0000256" key="5">
    <source>
        <dbReference type="ARBA" id="ARBA00022927"/>
    </source>
</evidence>
<comment type="subcellular location">
    <subcellularLocation>
        <location evidence="1">Golgi apparatus membrane</location>
        <topology evidence="1">Single-pass type IV membrane protein</topology>
    </subcellularLocation>
</comment>
<dbReference type="GO" id="GO:0048278">
    <property type="term" value="P:vesicle docking"/>
    <property type="evidence" value="ECO:0007669"/>
    <property type="project" value="TreeGrafter"/>
</dbReference>
<dbReference type="EnsemblMetazoa" id="CPIJ011353-RA">
    <property type="protein sequence ID" value="CPIJ011353-PA"/>
    <property type="gene ID" value="CPIJ011353"/>
</dbReference>
<dbReference type="HOGENOM" id="CLU_2388393_0_0_1"/>
<dbReference type="GO" id="GO:0005484">
    <property type="term" value="F:SNAP receptor activity"/>
    <property type="evidence" value="ECO:0007669"/>
    <property type="project" value="InterPro"/>
</dbReference>
<organism>
    <name type="scientific">Culex quinquefasciatus</name>
    <name type="common">Southern house mosquito</name>
    <name type="synonym">Culex pungens</name>
    <dbReference type="NCBI Taxonomy" id="7176"/>
    <lineage>
        <taxon>Eukaryota</taxon>
        <taxon>Metazoa</taxon>
        <taxon>Ecdysozoa</taxon>
        <taxon>Arthropoda</taxon>
        <taxon>Hexapoda</taxon>
        <taxon>Insecta</taxon>
        <taxon>Pterygota</taxon>
        <taxon>Neoptera</taxon>
        <taxon>Endopterygota</taxon>
        <taxon>Diptera</taxon>
        <taxon>Nematocera</taxon>
        <taxon>Culicoidea</taxon>
        <taxon>Culicidae</taxon>
        <taxon>Culicinae</taxon>
        <taxon>Culicini</taxon>
        <taxon>Culex</taxon>
        <taxon>Culex</taxon>
    </lineage>
</organism>
<evidence type="ECO:0000256" key="8">
    <source>
        <dbReference type="ARBA" id="ARBA00023054"/>
    </source>
</evidence>
<dbReference type="Gene3D" id="1.20.58.70">
    <property type="match status" value="1"/>
</dbReference>
<evidence type="ECO:0000256" key="6">
    <source>
        <dbReference type="ARBA" id="ARBA00022989"/>
    </source>
</evidence>
<dbReference type="eggNOG" id="KOG0809">
    <property type="taxonomic scope" value="Eukaryota"/>
</dbReference>
<evidence type="ECO:0000313" key="11">
    <source>
        <dbReference type="EMBL" id="EDS35831.1"/>
    </source>
</evidence>
<evidence type="ECO:0000256" key="3">
    <source>
        <dbReference type="ARBA" id="ARBA00022448"/>
    </source>
</evidence>
<reference evidence="11" key="1">
    <citation type="submission" date="2007-03" db="EMBL/GenBank/DDBJ databases">
        <title>Annotation of Culex pipiens quinquefasciatus.</title>
        <authorList>
            <consortium name="The Broad Institute Genome Sequencing Platform"/>
            <person name="Atkinson P.W."/>
            <person name="Hemingway J."/>
            <person name="Christensen B.M."/>
            <person name="Higgs S."/>
            <person name="Kodira C."/>
            <person name="Hannick L."/>
            <person name="Megy K."/>
            <person name="O'Leary S."/>
            <person name="Pearson M."/>
            <person name="Haas B.J."/>
            <person name="Mauceli E."/>
            <person name="Wortman J.R."/>
            <person name="Lee N.H."/>
            <person name="Guigo R."/>
            <person name="Stanke M."/>
            <person name="Alvarado L."/>
            <person name="Amedeo P."/>
            <person name="Antoine C.H."/>
            <person name="Arensburger P."/>
            <person name="Bidwell S.L."/>
            <person name="Crawford M."/>
            <person name="Camaro F."/>
            <person name="Devon K."/>
            <person name="Engels R."/>
            <person name="Hammond M."/>
            <person name="Howarth C."/>
            <person name="Koehrsen M."/>
            <person name="Lawson D."/>
            <person name="Montgomery P."/>
            <person name="Nene V."/>
            <person name="Nusbaum C."/>
            <person name="Puiu D."/>
            <person name="Romero-Severson J."/>
            <person name="Severson D.W."/>
            <person name="Shumway M."/>
            <person name="Sisk P."/>
            <person name="Stolte C."/>
            <person name="Zeng Q."/>
            <person name="Eisenstadt E."/>
            <person name="Fraser-Liggett C."/>
            <person name="Strausberg R."/>
            <person name="Galagan J."/>
            <person name="Birren B."/>
            <person name="Collins F.H."/>
        </authorList>
    </citation>
    <scope>NUCLEOTIDE SEQUENCE [LARGE SCALE GENOMIC DNA]</scope>
    <source>
        <strain evidence="11">JHB</strain>
    </source>
</reference>
<dbReference type="PROSITE" id="PS50192">
    <property type="entry name" value="T_SNARE"/>
    <property type="match status" value="1"/>
</dbReference>
<dbReference type="KEGG" id="cqu:CpipJ_CPIJ011353"/>
<protein>
    <recommendedName>
        <fullName evidence="10">t-SNARE coiled-coil homology domain-containing protein</fullName>
    </recommendedName>
</protein>
<evidence type="ECO:0000256" key="1">
    <source>
        <dbReference type="ARBA" id="ARBA00004409"/>
    </source>
</evidence>
<keyword evidence="4" id="KW-0812">Transmembrane</keyword>
<evidence type="ECO:0000256" key="2">
    <source>
        <dbReference type="ARBA" id="ARBA00009063"/>
    </source>
</evidence>
<dbReference type="PANTHER" id="PTHR19957">
    <property type="entry name" value="SYNTAXIN"/>
    <property type="match status" value="1"/>
</dbReference>
<dbReference type="GO" id="GO:0006906">
    <property type="term" value="P:vesicle fusion"/>
    <property type="evidence" value="ECO:0007669"/>
    <property type="project" value="TreeGrafter"/>
</dbReference>
<evidence type="ECO:0000313" key="12">
    <source>
        <dbReference type="EnsemblMetazoa" id="CPIJ011353-PA"/>
    </source>
</evidence>
<dbReference type="STRING" id="7176.B0WVZ9"/>
<feature type="domain" description="T-SNARE coiled-coil homology" evidence="10">
    <location>
        <begin position="1"/>
        <end position="45"/>
    </location>
</feature>
<evidence type="ECO:0000313" key="13">
    <source>
        <dbReference type="Proteomes" id="UP000002320"/>
    </source>
</evidence>
<dbReference type="GO" id="GO:0006886">
    <property type="term" value="P:intracellular protein transport"/>
    <property type="evidence" value="ECO:0007669"/>
    <property type="project" value="InterPro"/>
</dbReference>
<dbReference type="CDD" id="cd15845">
    <property type="entry name" value="SNARE_syntaxin16"/>
    <property type="match status" value="1"/>
</dbReference>
<dbReference type="GO" id="GO:0000149">
    <property type="term" value="F:SNARE binding"/>
    <property type="evidence" value="ECO:0007669"/>
    <property type="project" value="TreeGrafter"/>
</dbReference>
<accession>B0WVZ9</accession>
<dbReference type="InterPro" id="IPR000727">
    <property type="entry name" value="T_SNARE_dom"/>
</dbReference>
<keyword evidence="3" id="KW-0813">Transport</keyword>
<evidence type="ECO:0000256" key="9">
    <source>
        <dbReference type="ARBA" id="ARBA00023136"/>
    </source>
</evidence>
<gene>
    <name evidence="12" type="primary">6043990</name>
    <name evidence="11" type="ORF">CpipJ_CPIJ011353</name>
</gene>
<dbReference type="GO" id="GO:0031201">
    <property type="term" value="C:SNARE complex"/>
    <property type="evidence" value="ECO:0007669"/>
    <property type="project" value="TreeGrafter"/>
</dbReference>
<sequence>MIQSREQEVNTIVNKIVDLNTIFKDLAHLVQEQGTILDRIDYNVEWLSSLCEAETIPKMPFLPMYVKKEYKRCRFGERFHPDGRRPVEIRKMGS</sequence>
<dbReference type="VEuPathDB" id="VectorBase:CPIJ011353"/>
<dbReference type="Proteomes" id="UP000002320">
    <property type="component" value="Unassembled WGS sequence"/>
</dbReference>
<dbReference type="PANTHER" id="PTHR19957:SF83">
    <property type="entry name" value="SYNTAXIN-16"/>
    <property type="match status" value="1"/>
</dbReference>
<keyword evidence="5" id="KW-0653">Protein transport</keyword>
<dbReference type="InterPro" id="IPR010989">
    <property type="entry name" value="SNARE"/>
</dbReference>
<proteinExistence type="inferred from homology"/>
<dbReference type="InParanoid" id="B0WVZ9"/>